<sequence length="205" mass="23359">MCVWLSPTQEHVVIRLMKFSVQSSSKMVRTTPGQKIPIDKLQTTLGELEKLEEKAKEELSLRESIYFLREQLQSALKKGYSYQDLSQLLEKQEIKISAATLKQYLTEIEKEKRSRQRRVKPKQVLSFEDSTQTSTESSVTPTVIGVTEDSQNALKDVGQLTEELQEKQSLLKGGKGSQKTAKTTRRQTPKTSKPSSDILSEFNQY</sequence>
<comment type="caution">
    <text evidence="3">The sequence shown here is derived from an EMBL/GenBank/DDBJ whole genome shotgun (WGS) entry which is preliminary data.</text>
</comment>
<feature type="region of interest" description="Disordered" evidence="2">
    <location>
        <begin position="165"/>
        <end position="205"/>
    </location>
</feature>
<organism evidence="3 4">
    <name type="scientific">Nostoc commune NIES-4072</name>
    <dbReference type="NCBI Taxonomy" id="2005467"/>
    <lineage>
        <taxon>Bacteria</taxon>
        <taxon>Bacillati</taxon>
        <taxon>Cyanobacteriota</taxon>
        <taxon>Cyanophyceae</taxon>
        <taxon>Nostocales</taxon>
        <taxon>Nostocaceae</taxon>
        <taxon>Nostoc</taxon>
    </lineage>
</organism>
<feature type="region of interest" description="Disordered" evidence="2">
    <location>
        <begin position="111"/>
        <end position="143"/>
    </location>
</feature>
<proteinExistence type="predicted"/>
<dbReference type="EMBL" id="BDUD01000001">
    <property type="protein sequence ID" value="GBG19869.1"/>
    <property type="molecule type" value="Genomic_DNA"/>
</dbReference>
<evidence type="ECO:0000256" key="2">
    <source>
        <dbReference type="SAM" id="MobiDB-lite"/>
    </source>
</evidence>
<keyword evidence="1" id="KW-0175">Coiled coil</keyword>
<dbReference type="Proteomes" id="UP000245124">
    <property type="component" value="Unassembled WGS sequence"/>
</dbReference>
<evidence type="ECO:0000313" key="3">
    <source>
        <dbReference type="EMBL" id="GBG19869.1"/>
    </source>
</evidence>
<gene>
    <name evidence="3" type="ORF">NIES4072_35380</name>
</gene>
<name>A0A2R5FP99_NOSCO</name>
<evidence type="ECO:0008006" key="5">
    <source>
        <dbReference type="Google" id="ProtNLM"/>
    </source>
</evidence>
<dbReference type="AlphaFoldDB" id="A0A2R5FP99"/>
<reference evidence="3 4" key="1">
    <citation type="submission" date="2017-06" db="EMBL/GenBank/DDBJ databases">
        <title>Genome sequencing of cyanobaciteial culture collection at National Institute for Environmental Studies (NIES).</title>
        <authorList>
            <person name="Hirose Y."/>
            <person name="Shimura Y."/>
            <person name="Fujisawa T."/>
            <person name="Nakamura Y."/>
            <person name="Kawachi M."/>
        </authorList>
    </citation>
    <scope>NUCLEOTIDE SEQUENCE [LARGE SCALE GENOMIC DNA]</scope>
    <source>
        <strain evidence="3 4">NIES-4072</strain>
    </source>
</reference>
<protein>
    <recommendedName>
        <fullName evidence="5">Mobilization protein MobC</fullName>
    </recommendedName>
</protein>
<feature type="coiled-coil region" evidence="1">
    <location>
        <begin position="38"/>
        <end position="102"/>
    </location>
</feature>
<keyword evidence="4" id="KW-1185">Reference proteome</keyword>
<evidence type="ECO:0000313" key="4">
    <source>
        <dbReference type="Proteomes" id="UP000245124"/>
    </source>
</evidence>
<feature type="compositionally biased region" description="Polar residues" evidence="2">
    <location>
        <begin position="189"/>
        <end position="205"/>
    </location>
</feature>
<feature type="compositionally biased region" description="Polar residues" evidence="2">
    <location>
        <begin position="128"/>
        <end position="141"/>
    </location>
</feature>
<accession>A0A2R5FP99</accession>
<evidence type="ECO:0000256" key="1">
    <source>
        <dbReference type="SAM" id="Coils"/>
    </source>
</evidence>